<comment type="caution">
    <text evidence="1">The sequence shown here is derived from an EMBL/GenBank/DDBJ whole genome shotgun (WGS) entry which is preliminary data.</text>
</comment>
<dbReference type="PANTHER" id="PTHR34129">
    <property type="entry name" value="BLR1139 PROTEIN"/>
    <property type="match status" value="1"/>
</dbReference>
<gene>
    <name evidence="1" type="ORF">JOE42_001526</name>
</gene>
<proteinExistence type="predicted"/>
<keyword evidence="2" id="KW-1185">Reference proteome</keyword>
<dbReference type="RefSeq" id="WP_204867664.1">
    <property type="nucleotide sequence ID" value="NZ_JAFBBK010000001.1"/>
</dbReference>
<dbReference type="Pfam" id="PF06108">
    <property type="entry name" value="DUF952"/>
    <property type="match status" value="1"/>
</dbReference>
<organism evidence="1 2">
    <name type="scientific">Rhodococcoides corynebacterioides</name>
    <dbReference type="NCBI Taxonomy" id="53972"/>
    <lineage>
        <taxon>Bacteria</taxon>
        <taxon>Bacillati</taxon>
        <taxon>Actinomycetota</taxon>
        <taxon>Actinomycetes</taxon>
        <taxon>Mycobacteriales</taxon>
        <taxon>Nocardiaceae</taxon>
        <taxon>Rhodococcoides</taxon>
    </lineage>
</organism>
<dbReference type="EMBL" id="JAFBBK010000001">
    <property type="protein sequence ID" value="MBM7414793.1"/>
    <property type="molecule type" value="Genomic_DNA"/>
</dbReference>
<dbReference type="PANTHER" id="PTHR34129:SF1">
    <property type="entry name" value="DUF952 DOMAIN-CONTAINING PROTEIN"/>
    <property type="match status" value="1"/>
</dbReference>
<evidence type="ECO:0000313" key="2">
    <source>
        <dbReference type="Proteomes" id="UP000703038"/>
    </source>
</evidence>
<dbReference type="Proteomes" id="UP000703038">
    <property type="component" value="Unassembled WGS sequence"/>
</dbReference>
<accession>A0ABS2KS61</accession>
<dbReference type="Gene3D" id="3.20.170.20">
    <property type="entry name" value="Protein of unknown function DUF952"/>
    <property type="match status" value="1"/>
</dbReference>
<name>A0ABS2KS61_9NOCA</name>
<dbReference type="SUPFAM" id="SSF56399">
    <property type="entry name" value="ADP-ribosylation"/>
    <property type="match status" value="1"/>
</dbReference>
<reference evidence="1 2" key="1">
    <citation type="submission" date="2021-01" db="EMBL/GenBank/DDBJ databases">
        <title>Genomics of switchgrass bacterial isolates.</title>
        <authorList>
            <person name="Shade A."/>
        </authorList>
    </citation>
    <scope>NUCLEOTIDE SEQUENCE [LARGE SCALE GENOMIC DNA]</scope>
    <source>
        <strain evidence="1 2">PvP111</strain>
    </source>
</reference>
<dbReference type="InterPro" id="IPR009297">
    <property type="entry name" value="DUF952"/>
</dbReference>
<protein>
    <submittedName>
        <fullName evidence="1">Uncharacterized protein (DUF952 family)</fullName>
    </submittedName>
</protein>
<evidence type="ECO:0000313" key="1">
    <source>
        <dbReference type="EMBL" id="MBM7414793.1"/>
    </source>
</evidence>
<sequence>MTEILVHMCPAADWEASVAAGEVAPASLAEQGFVHLSTPQQVHLPANRLFAGRRDIVLLSVDPTRLKGRLEWEPGVPGGPGSMLFPHLYGPVPLTAVVEVQPYLPDDDGTFVAVG</sequence>